<comment type="function">
    <text evidence="5">One of the proteins required for the normal export of preproteins out of the cell cytoplasm. It is a molecular chaperone that binds to a subset of precursor proteins, maintaining them in a translocation-competent state. It also specifically binds to its receptor SecA.</text>
</comment>
<dbReference type="STRING" id="472759.Nhal_0026"/>
<dbReference type="NCBIfam" id="NF004393">
    <property type="entry name" value="PRK05751.1-4"/>
    <property type="match status" value="1"/>
</dbReference>
<dbReference type="KEGG" id="nhl:Nhal_0026"/>
<evidence type="ECO:0000313" key="6">
    <source>
        <dbReference type="EMBL" id="ADE13247.1"/>
    </source>
</evidence>
<keyword evidence="7" id="KW-1185">Reference proteome</keyword>
<dbReference type="NCBIfam" id="NF004394">
    <property type="entry name" value="PRK05751.1-5"/>
    <property type="match status" value="1"/>
</dbReference>
<dbReference type="GO" id="GO:0051262">
    <property type="term" value="P:protein tetramerization"/>
    <property type="evidence" value="ECO:0007669"/>
    <property type="project" value="InterPro"/>
</dbReference>
<evidence type="ECO:0000313" key="7">
    <source>
        <dbReference type="Proteomes" id="UP000001844"/>
    </source>
</evidence>
<dbReference type="EMBL" id="CP001798">
    <property type="protein sequence ID" value="ADE13247.1"/>
    <property type="molecule type" value="Genomic_DNA"/>
</dbReference>
<dbReference type="Gene3D" id="3.10.420.10">
    <property type="entry name" value="SecB-like"/>
    <property type="match status" value="1"/>
</dbReference>
<keyword evidence="4 5" id="KW-0811">Translocation</keyword>
<reference evidence="7" key="1">
    <citation type="submission" date="2010-04" db="EMBL/GenBank/DDBJ databases">
        <title>Complete genome sequence of Nitrosococcus halophilus Nc4, a salt-adapted, aerobic obligate ammonia-oxidizing sulfur purple bacterium.</title>
        <authorList>
            <consortium name="US DOE Joint Genome Institute"/>
            <person name="Campbell M.A."/>
            <person name="Malfatti S.A."/>
            <person name="Chain P.S.G."/>
            <person name="Heidelberg J.F."/>
            <person name="Ward B.B."/>
            <person name="Klotz M.G."/>
        </authorList>
    </citation>
    <scope>NUCLEOTIDE SEQUENCE [LARGE SCALE GENOMIC DNA]</scope>
    <source>
        <strain evidence="7">Nc4</strain>
    </source>
</reference>
<evidence type="ECO:0000256" key="1">
    <source>
        <dbReference type="ARBA" id="ARBA00009990"/>
    </source>
</evidence>
<dbReference type="GO" id="GO:0015031">
    <property type="term" value="P:protein transport"/>
    <property type="evidence" value="ECO:0007669"/>
    <property type="project" value="UniProtKB-UniRule"/>
</dbReference>
<accession>D5C459</accession>
<dbReference type="PANTHER" id="PTHR36918:SF1">
    <property type="entry name" value="PROTEIN-EXPORT PROTEIN SECB"/>
    <property type="match status" value="1"/>
</dbReference>
<organism evidence="6 7">
    <name type="scientific">Nitrosococcus halophilus (strain Nc4)</name>
    <dbReference type="NCBI Taxonomy" id="472759"/>
    <lineage>
        <taxon>Bacteria</taxon>
        <taxon>Pseudomonadati</taxon>
        <taxon>Pseudomonadota</taxon>
        <taxon>Gammaproteobacteria</taxon>
        <taxon>Chromatiales</taxon>
        <taxon>Chromatiaceae</taxon>
        <taxon>Nitrosococcus</taxon>
    </lineage>
</organism>
<keyword evidence="3 5" id="KW-0653">Protein transport</keyword>
<dbReference type="GO" id="GO:0051082">
    <property type="term" value="F:unfolded protein binding"/>
    <property type="evidence" value="ECO:0007669"/>
    <property type="project" value="InterPro"/>
</dbReference>
<comment type="similarity">
    <text evidence="1 5">Belongs to the SecB family.</text>
</comment>
<dbReference type="Pfam" id="PF02556">
    <property type="entry name" value="SecB"/>
    <property type="match status" value="1"/>
</dbReference>
<keyword evidence="5" id="KW-0143">Chaperone</keyword>
<dbReference type="GO" id="GO:0006457">
    <property type="term" value="P:protein folding"/>
    <property type="evidence" value="ECO:0007669"/>
    <property type="project" value="UniProtKB-UniRule"/>
</dbReference>
<evidence type="ECO:0000256" key="3">
    <source>
        <dbReference type="ARBA" id="ARBA00022927"/>
    </source>
</evidence>
<evidence type="ECO:0000256" key="4">
    <source>
        <dbReference type="ARBA" id="ARBA00023010"/>
    </source>
</evidence>
<name>D5C459_NITHN</name>
<dbReference type="PRINTS" id="PR01594">
    <property type="entry name" value="SECBCHAPRONE"/>
</dbReference>
<dbReference type="InterPro" id="IPR035958">
    <property type="entry name" value="SecB-like_sf"/>
</dbReference>
<dbReference type="PANTHER" id="PTHR36918">
    <property type="match status" value="1"/>
</dbReference>
<dbReference type="RefSeq" id="WP_013031143.1">
    <property type="nucleotide sequence ID" value="NC_013960.1"/>
</dbReference>
<gene>
    <name evidence="5" type="primary">secB</name>
    <name evidence="6" type="ordered locus">Nhal_0026</name>
</gene>
<proteinExistence type="inferred from homology"/>
<dbReference type="InterPro" id="IPR003708">
    <property type="entry name" value="SecB"/>
</dbReference>
<dbReference type="eggNOG" id="COG1952">
    <property type="taxonomic scope" value="Bacteria"/>
</dbReference>
<comment type="subcellular location">
    <subcellularLocation>
        <location evidence="5">Cytoplasm</location>
    </subcellularLocation>
</comment>
<keyword evidence="2 5" id="KW-0813">Transport</keyword>
<dbReference type="OrthoDB" id="9795145at2"/>
<dbReference type="AlphaFoldDB" id="D5C459"/>
<protein>
    <recommendedName>
        <fullName evidence="5">Protein-export protein SecB</fullName>
    </recommendedName>
</protein>
<dbReference type="HOGENOM" id="CLU_111574_1_0_6"/>
<keyword evidence="5" id="KW-0963">Cytoplasm</keyword>
<dbReference type="NCBIfam" id="TIGR00809">
    <property type="entry name" value="secB"/>
    <property type="match status" value="1"/>
</dbReference>
<dbReference type="HAMAP" id="MF_00821">
    <property type="entry name" value="SecB"/>
    <property type="match status" value="1"/>
</dbReference>
<evidence type="ECO:0000256" key="5">
    <source>
        <dbReference type="HAMAP-Rule" id="MF_00821"/>
    </source>
</evidence>
<dbReference type="SUPFAM" id="SSF54611">
    <property type="entry name" value="SecB-like"/>
    <property type="match status" value="1"/>
</dbReference>
<comment type="subunit">
    <text evidence="5">Homotetramer, a dimer of dimers. One homotetramer interacts with 1 SecA dimer.</text>
</comment>
<evidence type="ECO:0000256" key="2">
    <source>
        <dbReference type="ARBA" id="ARBA00022448"/>
    </source>
</evidence>
<sequence>MAEESANQQSNEQNQQTQFVIQKIYVKDISFETPNSPQVFTQEWKPEVNLQLSNENKRIAENVYEVILSLTVTAKLGDQTAFLAEVQQAGIFTLNGYSDQNLGPLLSSYCPNILFPFAREVVADLVTKGGFPPLLLAPINFDALYAQRLKQQQQQQRQSAEAAEVRH</sequence>
<dbReference type="NCBIfam" id="NF004392">
    <property type="entry name" value="PRK05751.1-3"/>
    <property type="match status" value="1"/>
</dbReference>
<dbReference type="Proteomes" id="UP000001844">
    <property type="component" value="Chromosome"/>
</dbReference>
<dbReference type="GO" id="GO:0005737">
    <property type="term" value="C:cytoplasm"/>
    <property type="evidence" value="ECO:0007669"/>
    <property type="project" value="UniProtKB-SubCell"/>
</dbReference>